<dbReference type="InterPro" id="IPR003816">
    <property type="entry name" value="Nitrate_red_gam"/>
</dbReference>
<evidence type="ECO:0000256" key="8">
    <source>
        <dbReference type="ARBA" id="ARBA00022982"/>
    </source>
</evidence>
<dbReference type="GeneID" id="93063299"/>
<dbReference type="Pfam" id="PF02665">
    <property type="entry name" value="Nitrate_red_gam"/>
    <property type="match status" value="1"/>
</dbReference>
<evidence type="ECO:0000256" key="7">
    <source>
        <dbReference type="ARBA" id="ARBA00022723"/>
    </source>
</evidence>
<reference evidence="20" key="1">
    <citation type="submission" date="2007-08" db="EMBL/GenBank/DDBJ databases">
        <title>Annotation of Burkholderia pseudomallei 1710a.</title>
        <authorList>
            <person name="Harkins D.M."/>
            <person name="DeShazer D."/>
            <person name="Woods D.E."/>
            <person name="Brinkac L.M."/>
            <person name="Brown K.A."/>
            <person name="Hung G.C."/>
            <person name="Tuanyok A."/>
            <person name="Zhang B."/>
            <person name="Nierman W.C."/>
        </authorList>
    </citation>
    <scope>NUCLEOTIDE SEQUENCE [LARGE SCALE GENOMIC DNA]</scope>
    <source>
        <strain evidence="20">1710a</strain>
    </source>
</reference>
<evidence type="ECO:0000256" key="13">
    <source>
        <dbReference type="ARBA" id="ARBA00023136"/>
    </source>
</evidence>
<feature type="transmembrane region" description="Helical" evidence="17">
    <location>
        <begin position="55"/>
        <end position="77"/>
    </location>
</feature>
<dbReference type="GO" id="GO:0046872">
    <property type="term" value="F:metal ion binding"/>
    <property type="evidence" value="ECO:0007669"/>
    <property type="project" value="UniProtKB-KW"/>
</dbReference>
<feature type="transmembrane region" description="Helical" evidence="17">
    <location>
        <begin position="189"/>
        <end position="218"/>
    </location>
</feature>
<comment type="subcellular location">
    <subcellularLocation>
        <location evidence="1">Cell membrane</location>
        <topology evidence="1">Multi-pass membrane protein</topology>
    </subcellularLocation>
</comment>
<evidence type="ECO:0000256" key="14">
    <source>
        <dbReference type="ARBA" id="ARBA00048294"/>
    </source>
</evidence>
<keyword evidence="4" id="KW-1003">Cell membrane</keyword>
<feature type="domain" description="NarG-like" evidence="18">
    <location>
        <begin position="6"/>
        <end position="227"/>
    </location>
</feature>
<evidence type="ECO:0000256" key="17">
    <source>
        <dbReference type="SAM" id="Phobius"/>
    </source>
</evidence>
<evidence type="ECO:0000313" key="19">
    <source>
        <dbReference type="EMBL" id="EET03827.1"/>
    </source>
</evidence>
<dbReference type="EMBL" id="CM000833">
    <property type="protein sequence ID" value="EET03827.1"/>
    <property type="molecule type" value="Genomic_DNA"/>
</dbReference>
<dbReference type="GO" id="GO:0009055">
    <property type="term" value="F:electron transfer activity"/>
    <property type="evidence" value="ECO:0007669"/>
    <property type="project" value="TreeGrafter"/>
</dbReference>
<dbReference type="GO" id="GO:0160182">
    <property type="term" value="F:nitrate reductase (quinone) activity"/>
    <property type="evidence" value="ECO:0007669"/>
    <property type="project" value="UniProtKB-EC"/>
</dbReference>
<evidence type="ECO:0000256" key="2">
    <source>
        <dbReference type="ARBA" id="ARBA00012500"/>
    </source>
</evidence>
<evidence type="ECO:0000256" key="11">
    <source>
        <dbReference type="ARBA" id="ARBA00023004"/>
    </source>
</evidence>
<dbReference type="Gene3D" id="1.20.950.20">
    <property type="entry name" value="Transmembrane di-heme cytochromes, Chain C"/>
    <property type="match status" value="1"/>
</dbReference>
<evidence type="ECO:0000256" key="16">
    <source>
        <dbReference type="PIRSR" id="PIRSR603816-1"/>
    </source>
</evidence>
<feature type="binding site" description="axial binding residue" evidence="16">
    <location>
        <position position="188"/>
    </location>
    <ligand>
        <name>heme b</name>
        <dbReference type="ChEBI" id="CHEBI:60344"/>
        <label>1</label>
    </ligand>
    <ligandPart>
        <name>Fe</name>
        <dbReference type="ChEBI" id="CHEBI:18248"/>
    </ligandPart>
</feature>
<evidence type="ECO:0000256" key="4">
    <source>
        <dbReference type="ARBA" id="ARBA00022475"/>
    </source>
</evidence>
<feature type="binding site" description="axial binding residue" evidence="16">
    <location>
        <position position="67"/>
    </location>
    <ligand>
        <name>heme b</name>
        <dbReference type="ChEBI" id="CHEBI:60344"/>
        <label>1</label>
    </ligand>
    <ligandPart>
        <name>Fe</name>
        <dbReference type="ChEBI" id="CHEBI:18248"/>
    </ligandPart>
</feature>
<dbReference type="SUPFAM" id="SSF103501">
    <property type="entry name" value="Respiratory nitrate reductase 1 gamma chain"/>
    <property type="match status" value="1"/>
</dbReference>
<dbReference type="AlphaFoldDB" id="A0A0E1W2E8"/>
<dbReference type="PANTHER" id="PTHR30598">
    <property type="entry name" value="NITRATE REDUCTASE PRIVATE CHAPERONE, REDOX ENZYME MATURATION PROTEIN REMP FAMILY"/>
    <property type="match status" value="1"/>
</dbReference>
<evidence type="ECO:0000256" key="6">
    <source>
        <dbReference type="ARBA" id="ARBA00022692"/>
    </source>
</evidence>
<organism evidence="19 20">
    <name type="scientific">Burkholderia pseudomallei 1710a</name>
    <dbReference type="NCBI Taxonomy" id="320371"/>
    <lineage>
        <taxon>Bacteria</taxon>
        <taxon>Pseudomonadati</taxon>
        <taxon>Pseudomonadota</taxon>
        <taxon>Betaproteobacteria</taxon>
        <taxon>Burkholderiales</taxon>
        <taxon>Burkholderiaceae</taxon>
        <taxon>Burkholderia</taxon>
        <taxon>pseudomallei group</taxon>
    </lineage>
</organism>
<evidence type="ECO:0000256" key="1">
    <source>
        <dbReference type="ARBA" id="ARBA00004651"/>
    </source>
</evidence>
<dbReference type="EC" id="1.7.5.1" evidence="2"/>
<dbReference type="InterPro" id="IPR036197">
    <property type="entry name" value="NarG-like_sf"/>
</dbReference>
<comment type="catalytic activity">
    <reaction evidence="14">
        <text>nitrate + a quinol = a quinone + nitrite + H2O</text>
        <dbReference type="Rhea" id="RHEA:56144"/>
        <dbReference type="ChEBI" id="CHEBI:15377"/>
        <dbReference type="ChEBI" id="CHEBI:16301"/>
        <dbReference type="ChEBI" id="CHEBI:17632"/>
        <dbReference type="ChEBI" id="CHEBI:24646"/>
        <dbReference type="ChEBI" id="CHEBI:132124"/>
        <dbReference type="EC" id="1.7.5.1"/>
    </reaction>
</comment>
<evidence type="ECO:0000256" key="10">
    <source>
        <dbReference type="ARBA" id="ARBA00023002"/>
    </source>
</evidence>
<keyword evidence="5 16" id="KW-0349">Heme</keyword>
<proteinExistence type="predicted"/>
<name>A0A0E1W2E8_BURPE</name>
<evidence type="ECO:0000256" key="3">
    <source>
        <dbReference type="ARBA" id="ARBA00022448"/>
    </source>
</evidence>
<evidence type="ECO:0000256" key="15">
    <source>
        <dbReference type="ARBA" id="ARBA00063882"/>
    </source>
</evidence>
<feature type="transmembrane region" description="Helical" evidence="17">
    <location>
        <begin position="89"/>
        <end position="109"/>
    </location>
</feature>
<dbReference type="GO" id="GO:0042128">
    <property type="term" value="P:nitrate assimilation"/>
    <property type="evidence" value="ECO:0007669"/>
    <property type="project" value="UniProtKB-KW"/>
</dbReference>
<evidence type="ECO:0000256" key="5">
    <source>
        <dbReference type="ARBA" id="ARBA00022617"/>
    </source>
</evidence>
<keyword evidence="9 17" id="KW-1133">Transmembrane helix</keyword>
<feature type="transmembrane region" description="Helical" evidence="17">
    <location>
        <begin position="12"/>
        <end position="29"/>
    </location>
</feature>
<evidence type="ECO:0000259" key="18">
    <source>
        <dbReference type="Pfam" id="PF02665"/>
    </source>
</evidence>
<dbReference type="FunFam" id="1.20.950.20:FF:000001">
    <property type="entry name" value="Respiratory nitrate reductase subunit gamma"/>
    <property type="match status" value="1"/>
</dbReference>
<keyword evidence="3" id="KW-0813">Transport</keyword>
<keyword evidence="7" id="KW-0479">Metal-binding</keyword>
<protein>
    <recommendedName>
        <fullName evidence="2">nitrate reductase (quinone)</fullName>
        <ecNumber evidence="2">1.7.5.1</ecNumber>
    </recommendedName>
</protein>
<accession>A0A0E1W2E8</accession>
<dbReference type="Proteomes" id="UP000001812">
    <property type="component" value="Chromosome II"/>
</dbReference>
<keyword evidence="6 17" id="KW-0812">Transmembrane</keyword>
<gene>
    <name evidence="19" type="primary">narI_2</name>
    <name evidence="19" type="ORF">BURPS1710A_A0705</name>
</gene>
<dbReference type="GO" id="GO:0019645">
    <property type="term" value="P:anaerobic electron transport chain"/>
    <property type="evidence" value="ECO:0007669"/>
    <property type="project" value="UniProtKB-ARBA"/>
</dbReference>
<keyword evidence="8" id="KW-0249">Electron transport</keyword>
<dbReference type="InterPro" id="IPR023234">
    <property type="entry name" value="NarG-like_domain"/>
</dbReference>
<dbReference type="PANTHER" id="PTHR30598:SF3">
    <property type="entry name" value="RESPIRATORY NITRATE REDUCTASE 1 GAMMA CHAIN"/>
    <property type="match status" value="1"/>
</dbReference>
<feature type="binding site" description="axial binding residue" evidence="16">
    <location>
        <position position="57"/>
    </location>
    <ligand>
        <name>heme b</name>
        <dbReference type="ChEBI" id="CHEBI:60344"/>
        <label>1</label>
    </ligand>
    <ligandPart>
        <name>Fe</name>
        <dbReference type="ChEBI" id="CHEBI:18248"/>
    </ligandPart>
</feature>
<comment type="subunit">
    <text evidence="15">Dimer of heterotrimers each composed of an alpha, a beta and a gamma chain. Alpha and beta are catalytic chains; gamma chains are involved in binding the enzyme complex to the cytoplasmic membrane.</text>
</comment>
<evidence type="ECO:0000256" key="9">
    <source>
        <dbReference type="ARBA" id="ARBA00022989"/>
    </source>
</evidence>
<dbReference type="RefSeq" id="WP_004528383.1">
    <property type="nucleotide sequence ID" value="NZ_CM000833.1"/>
</dbReference>
<dbReference type="GO" id="GO:0005886">
    <property type="term" value="C:plasma membrane"/>
    <property type="evidence" value="ECO:0007669"/>
    <property type="project" value="UniProtKB-SubCell"/>
</dbReference>
<dbReference type="NCBIfam" id="TIGR00351">
    <property type="entry name" value="narI"/>
    <property type="match status" value="1"/>
</dbReference>
<keyword evidence="12" id="KW-0534">Nitrate assimilation</keyword>
<keyword evidence="11 16" id="KW-0408">Iron</keyword>
<dbReference type="InterPro" id="IPR051936">
    <property type="entry name" value="Heme-iron_electron_transfer"/>
</dbReference>
<keyword evidence="10 19" id="KW-0560">Oxidoreductase</keyword>
<dbReference type="GO" id="GO:0009325">
    <property type="term" value="C:nitrate reductase complex"/>
    <property type="evidence" value="ECO:0007669"/>
    <property type="project" value="InterPro"/>
</dbReference>
<reference evidence="19 20" key="2">
    <citation type="submission" date="2009-05" db="EMBL/GenBank/DDBJ databases">
        <authorList>
            <person name="Harkins D.M."/>
            <person name="DeShazer D."/>
            <person name="Woods D.E."/>
            <person name="Brinkac L.M."/>
            <person name="Brown K.A."/>
            <person name="Hung G.C."/>
            <person name="Tuanyok A."/>
            <person name="Zhang B."/>
            <person name="Nierman W.C."/>
        </authorList>
    </citation>
    <scope>NUCLEOTIDE SEQUENCE [LARGE SCALE GENOMIC DNA]</scope>
    <source>
        <strain evidence="19 20">1710a</strain>
    </source>
</reference>
<keyword evidence="13 17" id="KW-0472">Membrane</keyword>
<feature type="binding site" description="axial binding residue" evidence="16">
    <location>
        <position position="206"/>
    </location>
    <ligand>
        <name>heme b</name>
        <dbReference type="ChEBI" id="CHEBI:60344"/>
        <label>1</label>
    </ligand>
    <ligandPart>
        <name>Fe</name>
        <dbReference type="ChEBI" id="CHEBI:18248"/>
    </ligandPart>
</feature>
<evidence type="ECO:0000256" key="12">
    <source>
        <dbReference type="ARBA" id="ARBA00023063"/>
    </source>
</evidence>
<dbReference type="GO" id="GO:0020037">
    <property type="term" value="F:heme binding"/>
    <property type="evidence" value="ECO:0007669"/>
    <property type="project" value="TreeGrafter"/>
</dbReference>
<feature type="transmembrane region" description="Helical" evidence="17">
    <location>
        <begin position="129"/>
        <end position="149"/>
    </location>
</feature>
<evidence type="ECO:0000313" key="20">
    <source>
        <dbReference type="Proteomes" id="UP000001812"/>
    </source>
</evidence>
<sequence length="227" mass="25045">MSDYLNTFLFGIYPYICVAVLLIGSLIRFDREQYTWKSDSSQLLRRGALRLGSNLFHWGVLVVVIGHFVGFLAPHWLVSPLMSASSHQLLAMVGGGVAGAVAIAGLTILIARRLGDARVRRNSRKSDILIVLMLWAQLALGLGTVALSARHMDGAMFEALTDYVKGIVTFQPGVAALVAGVPWTYRAHILLGFTLFLVSPFTRMVHVWSGFASVAYLIRPYQLVRKR</sequence>
<dbReference type="HOGENOM" id="CLU_092378_1_0_4"/>